<proteinExistence type="predicted"/>
<dbReference type="AlphaFoldDB" id="A0A2D0ADT0"/>
<dbReference type="Gene3D" id="3.40.50.300">
    <property type="entry name" value="P-loop containing nucleotide triphosphate hydrolases"/>
    <property type="match status" value="1"/>
</dbReference>
<evidence type="ECO:0000313" key="2">
    <source>
        <dbReference type="EMBL" id="OWP50234.1"/>
    </source>
</evidence>
<feature type="domain" description="ORC1/DEAH AAA+ ATPase" evidence="1">
    <location>
        <begin position="40"/>
        <end position="198"/>
    </location>
</feature>
<dbReference type="PANTHER" id="PTHR34301">
    <property type="entry name" value="DNA-BINDING PROTEIN-RELATED"/>
    <property type="match status" value="1"/>
</dbReference>
<accession>A0A2D0ADT0</accession>
<dbReference type="Proteomes" id="UP000198145">
    <property type="component" value="Unassembled WGS sequence"/>
</dbReference>
<comment type="caution">
    <text evidence="2">The sequence shown here is derived from an EMBL/GenBank/DDBJ whole genome shotgun (WGS) entry which is preliminary data.</text>
</comment>
<gene>
    <name evidence="2" type="ORF">CEG18_11790</name>
</gene>
<organism evidence="2 3">
    <name type="scientific">Pseudomonas nitroreducens</name>
    <dbReference type="NCBI Taxonomy" id="46680"/>
    <lineage>
        <taxon>Bacteria</taxon>
        <taxon>Pseudomonadati</taxon>
        <taxon>Pseudomonadota</taxon>
        <taxon>Gammaproteobacteria</taxon>
        <taxon>Pseudomonadales</taxon>
        <taxon>Pseudomonadaceae</taxon>
        <taxon>Pseudomonas</taxon>
    </lineage>
</organism>
<evidence type="ECO:0000259" key="1">
    <source>
        <dbReference type="Pfam" id="PF13401"/>
    </source>
</evidence>
<evidence type="ECO:0000313" key="3">
    <source>
        <dbReference type="Proteomes" id="UP000198145"/>
    </source>
</evidence>
<dbReference type="Pfam" id="PF13401">
    <property type="entry name" value="AAA_22"/>
    <property type="match status" value="1"/>
</dbReference>
<protein>
    <recommendedName>
        <fullName evidence="1">ORC1/DEAH AAA+ ATPase domain-containing protein</fullName>
    </recommendedName>
</protein>
<dbReference type="EMBL" id="NJBA01000004">
    <property type="protein sequence ID" value="OWP50234.1"/>
    <property type="molecule type" value="Genomic_DNA"/>
</dbReference>
<dbReference type="PANTHER" id="PTHR34301:SF8">
    <property type="entry name" value="ATPASE DOMAIN-CONTAINING PROTEIN"/>
    <property type="match status" value="1"/>
</dbReference>
<name>A0A2D0ADT0_PSENT</name>
<dbReference type="GO" id="GO:0016887">
    <property type="term" value="F:ATP hydrolysis activity"/>
    <property type="evidence" value="ECO:0007669"/>
    <property type="project" value="InterPro"/>
</dbReference>
<reference evidence="2 3" key="1">
    <citation type="submission" date="2017-06" db="EMBL/GenBank/DDBJ databases">
        <title>Draft genome of Pseudomonas nitroreducens DF05.</title>
        <authorList>
            <person name="Iyer R."/>
        </authorList>
    </citation>
    <scope>NUCLEOTIDE SEQUENCE [LARGE SCALE GENOMIC DNA]</scope>
    <source>
        <strain evidence="2 3">DF05</strain>
    </source>
</reference>
<dbReference type="SUPFAM" id="SSF52540">
    <property type="entry name" value="P-loop containing nucleoside triphosphate hydrolases"/>
    <property type="match status" value="1"/>
</dbReference>
<dbReference type="InterPro" id="IPR049945">
    <property type="entry name" value="AAA_22"/>
</dbReference>
<dbReference type="InterPro" id="IPR027417">
    <property type="entry name" value="P-loop_NTPase"/>
</dbReference>
<sequence length="417" mass="46883">MMTRKAISEVFTPRSRELNPEMYVPRPRLEKDLARSFSRHTHTLLFGESGNGKTWLFKRALTESNIPYIAVNCANASRLKSLTAEICGCIIEPGTAIKMKFNEEKMAELSAYIAKGGLKHTGMYDVAQEEPLLRAFKLFADSGASGRAQKKVIVLDNLETIFNNDELMSELADLIILLDDSRYAECNINFLIVGVPNGVLQYFRETKNSESVANRISEIRKVDGLDSGQVQQILRKGFAQLEIAMTGPEFVEVSDHIWSITLGIAQRVHEYCEALAHAIQDNQWRYSPELLDIADEDWLVTGLRQCYSVIEGHLNSRDTTVARRNQVIYCIAQASGHQFDLNDIDRIVRTEFPSTVANNMGIGNILSELASGGSPLISKNDRSGSYSIRDPRYLMCIKVMLRKDSASSKVTKRKFTR</sequence>